<dbReference type="OrthoDB" id="10044445at2759"/>
<dbReference type="InParanoid" id="A0A7M7T324"/>
<reference evidence="2" key="1">
    <citation type="submission" date="2015-02" db="EMBL/GenBank/DDBJ databases">
        <title>Genome sequencing for Strongylocentrotus purpuratus.</title>
        <authorList>
            <person name="Murali S."/>
            <person name="Liu Y."/>
            <person name="Vee V."/>
            <person name="English A."/>
            <person name="Wang M."/>
            <person name="Skinner E."/>
            <person name="Han Y."/>
            <person name="Muzny D.M."/>
            <person name="Worley K.C."/>
            <person name="Gibbs R.A."/>
        </authorList>
    </citation>
    <scope>NUCLEOTIDE SEQUENCE</scope>
</reference>
<dbReference type="EnsemblMetazoa" id="XM_030994419">
    <property type="protein sequence ID" value="XP_030850279"/>
    <property type="gene ID" value="LOC115927985"/>
</dbReference>
<name>A0A7M7T324_STRPU</name>
<dbReference type="RefSeq" id="XP_030850279.1">
    <property type="nucleotide sequence ID" value="XM_030994419.1"/>
</dbReference>
<reference evidence="1" key="2">
    <citation type="submission" date="2021-01" db="UniProtKB">
        <authorList>
            <consortium name="EnsemblMetazoa"/>
        </authorList>
    </citation>
    <scope>IDENTIFICATION</scope>
</reference>
<dbReference type="Proteomes" id="UP000007110">
    <property type="component" value="Unassembled WGS sequence"/>
</dbReference>
<accession>A0A7M7T324</accession>
<dbReference type="GeneID" id="115927985"/>
<dbReference type="AlphaFoldDB" id="A0A7M7T324"/>
<evidence type="ECO:0000313" key="2">
    <source>
        <dbReference type="Proteomes" id="UP000007110"/>
    </source>
</evidence>
<proteinExistence type="predicted"/>
<protein>
    <submittedName>
        <fullName evidence="1">Uncharacterized protein</fullName>
    </submittedName>
</protein>
<keyword evidence="2" id="KW-1185">Reference proteome</keyword>
<evidence type="ECO:0000313" key="1">
    <source>
        <dbReference type="EnsemblMetazoa" id="XP_030850279"/>
    </source>
</evidence>
<dbReference type="OMA" id="HHEITRE"/>
<organism evidence="1 2">
    <name type="scientific">Strongylocentrotus purpuratus</name>
    <name type="common">Purple sea urchin</name>
    <dbReference type="NCBI Taxonomy" id="7668"/>
    <lineage>
        <taxon>Eukaryota</taxon>
        <taxon>Metazoa</taxon>
        <taxon>Echinodermata</taxon>
        <taxon>Eleutherozoa</taxon>
        <taxon>Echinozoa</taxon>
        <taxon>Echinoidea</taxon>
        <taxon>Euechinoidea</taxon>
        <taxon>Echinacea</taxon>
        <taxon>Camarodonta</taxon>
        <taxon>Echinidea</taxon>
        <taxon>Strongylocentrotidae</taxon>
        <taxon>Strongylocentrotus</taxon>
    </lineage>
</organism>
<dbReference type="PANTHER" id="PTHR31912:SF36">
    <property type="entry name" value="C2H2-TYPE DOMAIN-CONTAINING PROTEIN"/>
    <property type="match status" value="1"/>
</dbReference>
<dbReference type="KEGG" id="spu:115927985"/>
<sequence length="605" mass="68416">MQDQYLVDRDVLIPPEERTLGKSFATRDHSGHAQQQLVTETFQYVPICKLLKKYLEQPGVMKAILSQHNSQDGCILKTYRDGFHFQTKHVSCEDVPTIPLLLYADDYETGNPLGSRKGEHKLVAFYISVLSLPIKYQASLNNILLAACAKRKVVNKYGIDSVLSAIVDDLQVLEKEGLEISSTDFKGIVKPVLFQVIGDNLGLHELLGFVGSFSANYPCRFCKAPKEIIRRQLTPDSALLRSKETFHEDLALDDTSRTGMKRSSELNNLEQFHVSENYAPDITHDFLEGIMPLEVKLVLNSLIDKGQVTLQQVNDRISSFNYGFVDKKNKPSPIPQSALKNPRGASGQKAAQMRCLCLYLPIMLGDLIDESSDEWEVLLLAVDIYKIVVAPYITRSATFFLKALIKDHHQLFLQVFDGSLIPKHHFVVHYPQLIRLLGPLEQYSTIRKEAKHKPFKSWARACNNYKNVAKTVSRRHQEQQSYVFLQGKTLSCEMDIKNQFPAQISTFEEAQHICATLDCSQDEFIHVADKLTVHSYEFKLGCLVLTEWDENGPVCAQLKNIIIHKAVALFVLLVYETEYYNRHLQAYAVSECSRAASTGPGVITS</sequence>
<dbReference type="PANTHER" id="PTHR31912">
    <property type="entry name" value="IP13529P"/>
    <property type="match status" value="1"/>
</dbReference>